<evidence type="ECO:0000259" key="1">
    <source>
        <dbReference type="Pfam" id="PF00535"/>
    </source>
</evidence>
<organism evidence="2 3">
    <name type="scientific">Nonlabens dokdonensis</name>
    <dbReference type="NCBI Taxonomy" id="328515"/>
    <lineage>
        <taxon>Bacteria</taxon>
        <taxon>Pseudomonadati</taxon>
        <taxon>Bacteroidota</taxon>
        <taxon>Flavobacteriia</taxon>
        <taxon>Flavobacteriales</taxon>
        <taxon>Flavobacteriaceae</taxon>
        <taxon>Nonlabens</taxon>
    </lineage>
</organism>
<dbReference type="PANTHER" id="PTHR43179">
    <property type="entry name" value="RHAMNOSYLTRANSFERASE WBBL"/>
    <property type="match status" value="1"/>
</dbReference>
<dbReference type="InterPro" id="IPR029044">
    <property type="entry name" value="Nucleotide-diphossugar_trans"/>
</dbReference>
<keyword evidence="3" id="KW-1185">Reference proteome</keyword>
<dbReference type="CDD" id="cd04186">
    <property type="entry name" value="GT_2_like_c"/>
    <property type="match status" value="1"/>
</dbReference>
<feature type="domain" description="Glycosyltransferase 2-like" evidence="1">
    <location>
        <begin position="5"/>
        <end position="191"/>
    </location>
</feature>
<evidence type="ECO:0000313" key="2">
    <source>
        <dbReference type="EMBL" id="PZX43210.1"/>
    </source>
</evidence>
<dbReference type="Proteomes" id="UP000248584">
    <property type="component" value="Unassembled WGS sequence"/>
</dbReference>
<protein>
    <recommendedName>
        <fullName evidence="1">Glycosyltransferase 2-like domain-containing protein</fullName>
    </recommendedName>
</protein>
<dbReference type="Gene3D" id="3.90.550.10">
    <property type="entry name" value="Spore Coat Polysaccharide Biosynthesis Protein SpsA, Chain A"/>
    <property type="match status" value="1"/>
</dbReference>
<gene>
    <name evidence="2" type="ORF">LX97_00210</name>
</gene>
<dbReference type="Pfam" id="PF00535">
    <property type="entry name" value="Glycos_transf_2"/>
    <property type="match status" value="1"/>
</dbReference>
<dbReference type="SUPFAM" id="SSF53448">
    <property type="entry name" value="Nucleotide-diphospho-sugar transferases"/>
    <property type="match status" value="1"/>
</dbReference>
<accession>A0ABX5PZQ1</accession>
<dbReference type="PANTHER" id="PTHR43179:SF7">
    <property type="entry name" value="RHAMNOSYLTRANSFERASE WBBL"/>
    <property type="match status" value="1"/>
</dbReference>
<dbReference type="RefSeq" id="WP_015361012.1">
    <property type="nucleotide sequence ID" value="NZ_QKZR01000001.1"/>
</dbReference>
<sequence>MIDVSCIIINYNTSQLTKEAIQSVMDFTQDDVNYEIVVLDNASKYEDYINLKDFVDQAPDFVNIHRSRINTGFGGGNMLGVQKAQPCKYYAFINNDILFVQDNTLLDLFNFMESNDSIGICSPQMLDENKNFRGTIDHFATPARQLLKRGFLEKINPSKYPDRKKFYNEPIKANYVQGSFMFTRASSFEKVGGFDTNLFLYYEESDLSMRFLKTLGQSSYLYPQQSYIHYKGGSTAKSILIKIEQKISLLYLIHKHHGLLAHRLLLVFYVLKYFFSSLVKSKNWKLWLVLLKGAPLSLSLKQQQVVLPK</sequence>
<dbReference type="InterPro" id="IPR001173">
    <property type="entry name" value="Glyco_trans_2-like"/>
</dbReference>
<proteinExistence type="predicted"/>
<dbReference type="EMBL" id="QKZR01000001">
    <property type="protein sequence ID" value="PZX43210.1"/>
    <property type="molecule type" value="Genomic_DNA"/>
</dbReference>
<name>A0ABX5PZQ1_9FLAO</name>
<evidence type="ECO:0000313" key="3">
    <source>
        <dbReference type="Proteomes" id="UP000248584"/>
    </source>
</evidence>
<reference evidence="2 3" key="1">
    <citation type="submission" date="2018-06" db="EMBL/GenBank/DDBJ databases">
        <title>Genomic Encyclopedia of Archaeal and Bacterial Type Strains, Phase II (KMG-II): from individual species to whole genera.</title>
        <authorList>
            <person name="Goeker M."/>
        </authorList>
    </citation>
    <scope>NUCLEOTIDE SEQUENCE [LARGE SCALE GENOMIC DNA]</scope>
    <source>
        <strain evidence="2 3">DSM 17205</strain>
    </source>
</reference>
<comment type="caution">
    <text evidence="2">The sequence shown here is derived from an EMBL/GenBank/DDBJ whole genome shotgun (WGS) entry which is preliminary data.</text>
</comment>